<reference evidence="3" key="4">
    <citation type="submission" date="2025-05" db="UniProtKB">
        <authorList>
            <consortium name="EnsemblFungi"/>
        </authorList>
    </citation>
    <scope>IDENTIFICATION</scope>
    <source>
        <strain evidence="3">isolate 1-1 / race 1 (BBBD)</strain>
    </source>
</reference>
<dbReference type="EMBL" id="ADAS02000134">
    <property type="protein sequence ID" value="OAV89273.1"/>
    <property type="molecule type" value="Genomic_DNA"/>
</dbReference>
<evidence type="ECO:0000256" key="1">
    <source>
        <dbReference type="SAM" id="Phobius"/>
    </source>
</evidence>
<evidence type="ECO:0000313" key="2">
    <source>
        <dbReference type="EMBL" id="OAV89273.1"/>
    </source>
</evidence>
<dbReference type="Proteomes" id="UP000005240">
    <property type="component" value="Unassembled WGS sequence"/>
</dbReference>
<dbReference type="AlphaFoldDB" id="A0A180GBJ2"/>
<accession>A0A180GBJ2</accession>
<keyword evidence="1" id="KW-0812">Transmembrane</keyword>
<dbReference type="VEuPathDB" id="FungiDB:PTTG_12473"/>
<protein>
    <submittedName>
        <fullName evidence="2 3">Uncharacterized protein</fullName>
    </submittedName>
</protein>
<evidence type="ECO:0000313" key="3">
    <source>
        <dbReference type="EnsemblFungi" id="PTTG_12473-t43_1-p1"/>
    </source>
</evidence>
<reference evidence="2" key="1">
    <citation type="submission" date="2009-11" db="EMBL/GenBank/DDBJ databases">
        <authorList>
            <consortium name="The Broad Institute Genome Sequencing Platform"/>
            <person name="Ward D."/>
            <person name="Feldgarden M."/>
            <person name="Earl A."/>
            <person name="Young S.K."/>
            <person name="Zeng Q."/>
            <person name="Koehrsen M."/>
            <person name="Alvarado L."/>
            <person name="Berlin A."/>
            <person name="Bochicchio J."/>
            <person name="Borenstein D."/>
            <person name="Chapman S.B."/>
            <person name="Chen Z."/>
            <person name="Engels R."/>
            <person name="Freedman E."/>
            <person name="Gellesch M."/>
            <person name="Goldberg J."/>
            <person name="Griggs A."/>
            <person name="Gujja S."/>
            <person name="Heilman E."/>
            <person name="Heiman D."/>
            <person name="Hepburn T."/>
            <person name="Howarth C."/>
            <person name="Jen D."/>
            <person name="Larson L."/>
            <person name="Lewis B."/>
            <person name="Mehta T."/>
            <person name="Park D."/>
            <person name="Pearson M."/>
            <person name="Roberts A."/>
            <person name="Saif S."/>
            <person name="Shea T."/>
            <person name="Shenoy N."/>
            <person name="Sisk P."/>
            <person name="Stolte C."/>
            <person name="Sykes S."/>
            <person name="Thomson T."/>
            <person name="Walk T."/>
            <person name="White J."/>
            <person name="Yandava C."/>
            <person name="Izard J."/>
            <person name="Baranova O.V."/>
            <person name="Blanton J.M."/>
            <person name="Tanner A.C."/>
            <person name="Dewhirst F.E."/>
            <person name="Haas B."/>
            <person name="Nusbaum C."/>
            <person name="Birren B."/>
        </authorList>
    </citation>
    <scope>NUCLEOTIDE SEQUENCE [LARGE SCALE GENOMIC DNA]</scope>
    <source>
        <strain evidence="2">1-1 BBBD Race 1</strain>
    </source>
</reference>
<evidence type="ECO:0000313" key="4">
    <source>
        <dbReference type="Proteomes" id="UP000005240"/>
    </source>
</evidence>
<sequence length="164" mass="19078">MFKKLKSTETLHRPNQISNHISENLAYSINNISFPHIPPKSPGKIRLGLIGPLIFFLFKYYFTSRFISTETHNYHLIVVGLLCTITHVLGLDHFPHMTLNFIEGDQHIGVHYSMTMNREDFRYRRLNRKELYGALKKKSYAGKEAVLGLEESSHRPGENKFLFN</sequence>
<reference evidence="3 4" key="3">
    <citation type="journal article" date="2017" name="G3 (Bethesda)">
        <title>Comparative analysis highlights variable genome content of wheat rusts and divergence of the mating loci.</title>
        <authorList>
            <person name="Cuomo C.A."/>
            <person name="Bakkeren G."/>
            <person name="Khalil H.B."/>
            <person name="Panwar V."/>
            <person name="Joly D."/>
            <person name="Linning R."/>
            <person name="Sakthikumar S."/>
            <person name="Song X."/>
            <person name="Adiconis X."/>
            <person name="Fan L."/>
            <person name="Goldberg J.M."/>
            <person name="Levin J.Z."/>
            <person name="Young S."/>
            <person name="Zeng Q."/>
            <person name="Anikster Y."/>
            <person name="Bruce M."/>
            <person name="Wang M."/>
            <person name="Yin C."/>
            <person name="McCallum B."/>
            <person name="Szabo L.J."/>
            <person name="Hulbert S."/>
            <person name="Chen X."/>
            <person name="Fellers J.P."/>
        </authorList>
    </citation>
    <scope>NUCLEOTIDE SEQUENCE</scope>
    <source>
        <strain evidence="4">Isolate 1-1 / race 1 (BBBD)</strain>
        <strain evidence="3">isolate 1-1 / race 1 (BBBD)</strain>
    </source>
</reference>
<proteinExistence type="predicted"/>
<gene>
    <name evidence="2" type="ORF">PTTG_12473</name>
</gene>
<keyword evidence="1" id="KW-1133">Transmembrane helix</keyword>
<organism evidence="2">
    <name type="scientific">Puccinia triticina (isolate 1-1 / race 1 (BBBD))</name>
    <name type="common">Brown leaf rust fungus</name>
    <dbReference type="NCBI Taxonomy" id="630390"/>
    <lineage>
        <taxon>Eukaryota</taxon>
        <taxon>Fungi</taxon>
        <taxon>Dikarya</taxon>
        <taxon>Basidiomycota</taxon>
        <taxon>Pucciniomycotina</taxon>
        <taxon>Pucciniomycetes</taxon>
        <taxon>Pucciniales</taxon>
        <taxon>Pucciniaceae</taxon>
        <taxon>Puccinia</taxon>
    </lineage>
</organism>
<name>A0A180GBJ2_PUCT1</name>
<feature type="transmembrane region" description="Helical" evidence="1">
    <location>
        <begin position="74"/>
        <end position="91"/>
    </location>
</feature>
<dbReference type="EnsemblFungi" id="PTTG_12473-t43_1">
    <property type="protein sequence ID" value="PTTG_12473-t43_1-p1"/>
    <property type="gene ID" value="PTTG_12473"/>
</dbReference>
<keyword evidence="4" id="KW-1185">Reference proteome</keyword>
<feature type="transmembrane region" description="Helical" evidence="1">
    <location>
        <begin position="45"/>
        <end position="62"/>
    </location>
</feature>
<keyword evidence="1" id="KW-0472">Membrane</keyword>
<reference evidence="2" key="2">
    <citation type="submission" date="2016-05" db="EMBL/GenBank/DDBJ databases">
        <title>Comparative analysis highlights variable genome content of wheat rusts and divergence of the mating loci.</title>
        <authorList>
            <person name="Cuomo C.A."/>
            <person name="Bakkeren G."/>
            <person name="Szabo L."/>
            <person name="Khalil H."/>
            <person name="Joly D."/>
            <person name="Goldberg J."/>
            <person name="Young S."/>
            <person name="Zeng Q."/>
            <person name="Fellers J."/>
        </authorList>
    </citation>
    <scope>NUCLEOTIDE SEQUENCE [LARGE SCALE GENOMIC DNA]</scope>
    <source>
        <strain evidence="2">1-1 BBBD Race 1</strain>
    </source>
</reference>